<dbReference type="InterPro" id="IPR002018">
    <property type="entry name" value="CarbesteraseB"/>
</dbReference>
<reference evidence="5 6" key="1">
    <citation type="submission" date="2020-08" db="EMBL/GenBank/DDBJ databases">
        <title>The genome sequence of type strain Novosphingobium flavum NBRC 111647.</title>
        <authorList>
            <person name="Liu Y."/>
        </authorList>
    </citation>
    <scope>NUCLEOTIDE SEQUENCE [LARGE SCALE GENOMIC DNA]</scope>
    <source>
        <strain evidence="5 6">NBRC 111647</strain>
    </source>
</reference>
<dbReference type="InterPro" id="IPR019819">
    <property type="entry name" value="Carboxylesterase_B_CS"/>
</dbReference>
<proteinExistence type="inferred from homology"/>
<dbReference type="PROSITE" id="PS00122">
    <property type="entry name" value="CARBOXYLESTERASE_B_1"/>
    <property type="match status" value="1"/>
</dbReference>
<dbReference type="Gene3D" id="3.40.50.1820">
    <property type="entry name" value="alpha/beta hydrolase"/>
    <property type="match status" value="1"/>
</dbReference>
<comment type="similarity">
    <text evidence="1 3">Belongs to the type-B carboxylesterase/lipase family.</text>
</comment>
<evidence type="ECO:0000256" key="2">
    <source>
        <dbReference type="ARBA" id="ARBA00022801"/>
    </source>
</evidence>
<dbReference type="RefSeq" id="WP_185664410.1">
    <property type="nucleotide sequence ID" value="NZ_JACLAW010000008.1"/>
</dbReference>
<evidence type="ECO:0000313" key="6">
    <source>
        <dbReference type="Proteomes" id="UP000566813"/>
    </source>
</evidence>
<name>A0A7X1KMA6_9SPHN</name>
<dbReference type="GO" id="GO:0016787">
    <property type="term" value="F:hydrolase activity"/>
    <property type="evidence" value="ECO:0007669"/>
    <property type="project" value="UniProtKB-KW"/>
</dbReference>
<dbReference type="InterPro" id="IPR019826">
    <property type="entry name" value="Carboxylesterase_B_AS"/>
</dbReference>
<keyword evidence="2 3" id="KW-0378">Hydrolase</keyword>
<protein>
    <recommendedName>
        <fullName evidence="3">Carboxylic ester hydrolase</fullName>
        <ecNumber evidence="3">3.1.1.-</ecNumber>
    </recommendedName>
</protein>
<evidence type="ECO:0000313" key="5">
    <source>
        <dbReference type="EMBL" id="MBC2666105.1"/>
    </source>
</evidence>
<dbReference type="PROSITE" id="PS00941">
    <property type="entry name" value="CARBOXYLESTERASE_B_2"/>
    <property type="match status" value="1"/>
</dbReference>
<evidence type="ECO:0000256" key="3">
    <source>
        <dbReference type="RuleBase" id="RU361235"/>
    </source>
</evidence>
<sequence length="576" mass="61200">MQTPDLFRSLFDKHRRTGLMGAAILPALMAALPLGLASPVTAQSASAAAKPGPVVAVTGGKVQGRWLAGPGGAVFKGIPYAAPPVGKLRWRETQPVKPWKGIVQAGDYRPGCGQAPTGGDNPAGGVEDCLYLNVWAPQWPARTKQPVMLWINGGELAGGSGSLRAGVESLARHGVILVSLNYRGTLLGMMGHPELTAESPHKAAAGYGSFDQLAALHWIRANIARFGGDPSNVTVFGQSGGAHMISMLLASPQTKGLIHKAIIHSGAPMQSVRPYLTKRELERIGEVTADVLGAPKTGTIDYLRSLPAAKVVPAMAEVRTRLLKNGGAAYDQGADGYIVPRAPNEVWAAHQELRIPLMIGSTSQDTMAAVAGIVPPDQHGAPDAVSAYQRQLVEVFYREDADLAQRAMQAYGLVPGPNGVSTYAPYGSPLQQQTTDLNHRCSALMSAALHSAIAPTWVYEFSRSTPGHLPSHSSELRYVFGFTDLEDDAARKQSDIIQTYWTNFAKTGNPNGPGVPQWGSFEPAKKASIELAQDGPIARSAIREQACAPYAEKYTRHPGLLSNGENLMIRGIGGNR</sequence>
<dbReference type="Proteomes" id="UP000566813">
    <property type="component" value="Unassembled WGS sequence"/>
</dbReference>
<dbReference type="Pfam" id="PF00135">
    <property type="entry name" value="COesterase"/>
    <property type="match status" value="1"/>
</dbReference>
<dbReference type="AlphaFoldDB" id="A0A7X1KMA6"/>
<comment type="caution">
    <text evidence="5">The sequence shown here is derived from an EMBL/GenBank/DDBJ whole genome shotgun (WGS) entry which is preliminary data.</text>
</comment>
<dbReference type="EMBL" id="JACLAW010000008">
    <property type="protein sequence ID" value="MBC2666105.1"/>
    <property type="molecule type" value="Genomic_DNA"/>
</dbReference>
<accession>A0A7X1KMA6</accession>
<dbReference type="InterPro" id="IPR050309">
    <property type="entry name" value="Type-B_Carboxylest/Lipase"/>
</dbReference>
<feature type="domain" description="Carboxylesterase type B" evidence="4">
    <location>
        <begin position="53"/>
        <end position="545"/>
    </location>
</feature>
<evidence type="ECO:0000256" key="1">
    <source>
        <dbReference type="ARBA" id="ARBA00005964"/>
    </source>
</evidence>
<evidence type="ECO:0000259" key="4">
    <source>
        <dbReference type="Pfam" id="PF00135"/>
    </source>
</evidence>
<dbReference type="SUPFAM" id="SSF53474">
    <property type="entry name" value="alpha/beta-Hydrolases"/>
    <property type="match status" value="1"/>
</dbReference>
<gene>
    <name evidence="5" type="ORF">H7F51_11310</name>
</gene>
<keyword evidence="6" id="KW-1185">Reference proteome</keyword>
<dbReference type="PANTHER" id="PTHR11559">
    <property type="entry name" value="CARBOXYLESTERASE"/>
    <property type="match status" value="1"/>
</dbReference>
<organism evidence="5 6">
    <name type="scientific">Novosphingobium flavum</name>
    <dbReference type="NCBI Taxonomy" id="1778672"/>
    <lineage>
        <taxon>Bacteria</taxon>
        <taxon>Pseudomonadati</taxon>
        <taxon>Pseudomonadota</taxon>
        <taxon>Alphaproteobacteria</taxon>
        <taxon>Sphingomonadales</taxon>
        <taxon>Sphingomonadaceae</taxon>
        <taxon>Novosphingobium</taxon>
    </lineage>
</organism>
<dbReference type="EC" id="3.1.1.-" evidence="3"/>
<dbReference type="InterPro" id="IPR029058">
    <property type="entry name" value="AB_hydrolase_fold"/>
</dbReference>